<reference evidence="4 5" key="1">
    <citation type="submission" date="2018-11" db="EMBL/GenBank/DDBJ databases">
        <authorList>
            <person name="Li F."/>
        </authorList>
    </citation>
    <scope>NUCLEOTIDE SEQUENCE [LARGE SCALE GENOMIC DNA]</scope>
    <source>
        <strain evidence="4 5">Gsoil 818</strain>
    </source>
</reference>
<dbReference type="PANTHER" id="PTHR10566">
    <property type="entry name" value="CHAPERONE-ACTIVITY OF BC1 COMPLEX CABC1 -RELATED"/>
    <property type="match status" value="1"/>
</dbReference>
<evidence type="ECO:0000313" key="4">
    <source>
        <dbReference type="EMBL" id="RNM11088.1"/>
    </source>
</evidence>
<dbReference type="PROSITE" id="PS50011">
    <property type="entry name" value="PROTEIN_KINASE_DOM"/>
    <property type="match status" value="1"/>
</dbReference>
<dbReference type="InterPro" id="IPR000719">
    <property type="entry name" value="Prot_kinase_dom"/>
</dbReference>
<dbReference type="InterPro" id="IPR004147">
    <property type="entry name" value="ABC1_dom"/>
</dbReference>
<dbReference type="GO" id="GO:0004672">
    <property type="term" value="F:protein kinase activity"/>
    <property type="evidence" value="ECO:0007669"/>
    <property type="project" value="InterPro"/>
</dbReference>
<dbReference type="Pfam" id="PF03109">
    <property type="entry name" value="ABC1"/>
    <property type="match status" value="1"/>
</dbReference>
<sequence>MGHRPGVDSPGSSTARYASLARLLLRYGRSDLVRGAGLDARGTGVGDDASQDDPVTAEAFAADLERMGPTYTKLGQLLSTRFDLLPAPYTEALSRLQDEVEPFGYEQVEEIIAAELGADVRHLFEHLDPEPLAAASLGQVHRARMVGGREVVVKVQRPDAREIVRGDMETLRKLAGLADRGTSAGRKYGFADLLDQFEHSLTAELDYEREARNLVRFGELTRRYDRLLVPQPVDDLTTSRVLTMDYVEGRKVTDVGPLGLTDVDTGPIVEQLFRAYLQSILREGFLHADPHPGNLLLTPDGRLGIIDLGMVAHVPPRIQGRVVRLLAAISDDNGEQAARVLAEMGQPLEEYDAAAFREDVTRLVSEAVAQGPALQAGSVLVELSRISGAHGLRPPPEMSMIGKALLNLDQSILHLDPDFAPAEQIRDNVGEILRAGLRTSTGDLVAAALDTKEFTSQLPRRANRILESLADGTLQVKVDALDEERLHTVLQRVANRLTLGLVIAATIIGAAMLIQVPTRHRFLGYPVIAMVLFAVAVLGGGALAVWIVVTDRKVASTERRTPPPDAGA</sequence>
<name>A0A3N0GG19_9ACTN</name>
<organism evidence="4 5">
    <name type="scientific">Nocardioides pocheonensis</name>
    <dbReference type="NCBI Taxonomy" id="661485"/>
    <lineage>
        <taxon>Bacteria</taxon>
        <taxon>Bacillati</taxon>
        <taxon>Actinomycetota</taxon>
        <taxon>Actinomycetes</taxon>
        <taxon>Propionibacteriales</taxon>
        <taxon>Nocardioidaceae</taxon>
        <taxon>Nocardioides</taxon>
    </lineage>
</organism>
<dbReference type="CDD" id="cd05121">
    <property type="entry name" value="ABC1_ADCK3-like"/>
    <property type="match status" value="1"/>
</dbReference>
<keyword evidence="2" id="KW-0472">Membrane</keyword>
<feature type="domain" description="Protein kinase" evidence="3">
    <location>
        <begin position="126"/>
        <end position="490"/>
    </location>
</feature>
<evidence type="ECO:0000256" key="2">
    <source>
        <dbReference type="SAM" id="Phobius"/>
    </source>
</evidence>
<keyword evidence="2" id="KW-1133">Transmembrane helix</keyword>
<dbReference type="EMBL" id="RJSF01000049">
    <property type="protein sequence ID" value="RNM11088.1"/>
    <property type="molecule type" value="Genomic_DNA"/>
</dbReference>
<feature type="transmembrane region" description="Helical" evidence="2">
    <location>
        <begin position="522"/>
        <end position="549"/>
    </location>
</feature>
<dbReference type="PANTHER" id="PTHR10566:SF113">
    <property type="entry name" value="PROTEIN ACTIVITY OF BC1 COMPLEX KINASE 7, CHLOROPLASTIC"/>
    <property type="match status" value="1"/>
</dbReference>
<dbReference type="InterPro" id="IPR011009">
    <property type="entry name" value="Kinase-like_dom_sf"/>
</dbReference>
<keyword evidence="2" id="KW-0812">Transmembrane</keyword>
<comment type="caution">
    <text evidence="4">The sequence shown here is derived from an EMBL/GenBank/DDBJ whole genome shotgun (WGS) entry which is preliminary data.</text>
</comment>
<keyword evidence="4" id="KW-0808">Transferase</keyword>
<dbReference type="AlphaFoldDB" id="A0A3N0GG19"/>
<dbReference type="OrthoDB" id="9795390at2"/>
<evidence type="ECO:0000256" key="1">
    <source>
        <dbReference type="ARBA" id="ARBA00009670"/>
    </source>
</evidence>
<dbReference type="Proteomes" id="UP000279994">
    <property type="component" value="Unassembled WGS sequence"/>
</dbReference>
<comment type="similarity">
    <text evidence="1">Belongs to the protein kinase superfamily. ADCK protein kinase family.</text>
</comment>
<gene>
    <name evidence="4" type="ORF">EFL26_23345</name>
</gene>
<dbReference type="InterPro" id="IPR050154">
    <property type="entry name" value="UbiB_kinase"/>
</dbReference>
<dbReference type="SUPFAM" id="SSF56112">
    <property type="entry name" value="Protein kinase-like (PK-like)"/>
    <property type="match status" value="1"/>
</dbReference>
<keyword evidence="5" id="KW-1185">Reference proteome</keyword>
<feature type="transmembrane region" description="Helical" evidence="2">
    <location>
        <begin position="497"/>
        <end position="516"/>
    </location>
</feature>
<keyword evidence="4" id="KW-0418">Kinase</keyword>
<proteinExistence type="inferred from homology"/>
<dbReference type="GO" id="GO:0005524">
    <property type="term" value="F:ATP binding"/>
    <property type="evidence" value="ECO:0007669"/>
    <property type="project" value="InterPro"/>
</dbReference>
<protein>
    <submittedName>
        <fullName evidence="4">AarF/ABC1/UbiB kinase family protein</fullName>
    </submittedName>
</protein>
<evidence type="ECO:0000259" key="3">
    <source>
        <dbReference type="PROSITE" id="PS50011"/>
    </source>
</evidence>
<evidence type="ECO:0000313" key="5">
    <source>
        <dbReference type="Proteomes" id="UP000279994"/>
    </source>
</evidence>
<accession>A0A3N0GG19</accession>